<keyword evidence="1" id="KW-0808">Transferase</keyword>
<evidence type="ECO:0000313" key="4">
    <source>
        <dbReference type="EMBL" id="OQP40175.1"/>
    </source>
</evidence>
<name>A0ABX3NNA3_9BACT</name>
<evidence type="ECO:0000256" key="2">
    <source>
        <dbReference type="ARBA" id="ARBA00023315"/>
    </source>
</evidence>
<reference evidence="4 5" key="1">
    <citation type="submission" date="2016-04" db="EMBL/GenBank/DDBJ databases">
        <authorList>
            <person name="Chen L."/>
            <person name="Zhuang W."/>
            <person name="Wang G."/>
        </authorList>
    </citation>
    <scope>NUCLEOTIDE SEQUENCE [LARGE SCALE GENOMIC DNA]</scope>
    <source>
        <strain evidence="5">GR20</strain>
    </source>
</reference>
<protein>
    <submittedName>
        <fullName evidence="4">GNAT family N-acetyltransferase</fullName>
    </submittedName>
</protein>
<sequence length="150" mass="17320">MTTFQRTDSNNPDFQDLVKLLDEYLAILDGDEHAFYAQLNKIVNINHVVVCYLDGQPIGCGAFKEYNDHTVEIKRMYVNPAYRGKSIGFYILRELELWAAELNYSTTILETGKRQPDAIRLYEKAGYTRIKNFGKYENVENSVCMSKDIS</sequence>
<dbReference type="InterPro" id="IPR050832">
    <property type="entry name" value="Bact_Acetyltransf"/>
</dbReference>
<dbReference type="Pfam" id="PF00583">
    <property type="entry name" value="Acetyltransf_1"/>
    <property type="match status" value="1"/>
</dbReference>
<accession>A0ABX3NNA3</accession>
<proteinExistence type="predicted"/>
<dbReference type="SUPFAM" id="SSF55729">
    <property type="entry name" value="Acyl-CoA N-acyltransferases (Nat)"/>
    <property type="match status" value="1"/>
</dbReference>
<dbReference type="PANTHER" id="PTHR43877:SF2">
    <property type="entry name" value="AMINOALKYLPHOSPHONATE N-ACETYLTRANSFERASE-RELATED"/>
    <property type="match status" value="1"/>
</dbReference>
<dbReference type="PANTHER" id="PTHR43877">
    <property type="entry name" value="AMINOALKYLPHOSPHONATE N-ACETYLTRANSFERASE-RELATED-RELATED"/>
    <property type="match status" value="1"/>
</dbReference>
<organism evidence="4 5">
    <name type="scientific">Niastella koreensis</name>
    <dbReference type="NCBI Taxonomy" id="354356"/>
    <lineage>
        <taxon>Bacteria</taxon>
        <taxon>Pseudomonadati</taxon>
        <taxon>Bacteroidota</taxon>
        <taxon>Chitinophagia</taxon>
        <taxon>Chitinophagales</taxon>
        <taxon>Chitinophagaceae</taxon>
        <taxon>Niastella</taxon>
    </lineage>
</organism>
<keyword evidence="5" id="KW-1185">Reference proteome</keyword>
<evidence type="ECO:0000313" key="5">
    <source>
        <dbReference type="Proteomes" id="UP000192277"/>
    </source>
</evidence>
<comment type="caution">
    <text evidence="4">The sequence shown here is derived from an EMBL/GenBank/DDBJ whole genome shotgun (WGS) entry which is preliminary data.</text>
</comment>
<dbReference type="InterPro" id="IPR016181">
    <property type="entry name" value="Acyl_CoA_acyltransferase"/>
</dbReference>
<evidence type="ECO:0000256" key="1">
    <source>
        <dbReference type="ARBA" id="ARBA00022679"/>
    </source>
</evidence>
<dbReference type="EMBL" id="LWBO01000077">
    <property type="protein sequence ID" value="OQP40175.1"/>
    <property type="molecule type" value="Genomic_DNA"/>
</dbReference>
<dbReference type="CDD" id="cd04301">
    <property type="entry name" value="NAT_SF"/>
    <property type="match status" value="1"/>
</dbReference>
<dbReference type="PROSITE" id="PS51186">
    <property type="entry name" value="GNAT"/>
    <property type="match status" value="1"/>
</dbReference>
<gene>
    <name evidence="4" type="ORF">A4D02_14690</name>
</gene>
<dbReference type="Gene3D" id="3.40.630.30">
    <property type="match status" value="1"/>
</dbReference>
<dbReference type="InterPro" id="IPR000182">
    <property type="entry name" value="GNAT_dom"/>
</dbReference>
<dbReference type="RefSeq" id="WP_014217941.1">
    <property type="nucleotide sequence ID" value="NZ_LWBO01000077.1"/>
</dbReference>
<dbReference type="Proteomes" id="UP000192277">
    <property type="component" value="Unassembled WGS sequence"/>
</dbReference>
<feature type="domain" description="N-acetyltransferase" evidence="3">
    <location>
        <begin position="1"/>
        <end position="150"/>
    </location>
</feature>
<keyword evidence="2" id="KW-0012">Acyltransferase</keyword>
<evidence type="ECO:0000259" key="3">
    <source>
        <dbReference type="PROSITE" id="PS51186"/>
    </source>
</evidence>